<evidence type="ECO:0000256" key="1">
    <source>
        <dbReference type="SAM" id="SignalP"/>
    </source>
</evidence>
<dbReference type="InterPro" id="IPR006311">
    <property type="entry name" value="TAT_signal"/>
</dbReference>
<accession>A0A2A5CBJ7</accession>
<gene>
    <name evidence="2" type="ORF">COA71_09280</name>
</gene>
<evidence type="ECO:0008006" key="4">
    <source>
        <dbReference type="Google" id="ProtNLM"/>
    </source>
</evidence>
<protein>
    <recommendedName>
        <fullName evidence="4">DUF1552 domain-containing protein</fullName>
    </recommendedName>
</protein>
<comment type="caution">
    <text evidence="2">The sequence shown here is derived from an EMBL/GenBank/DDBJ whole genome shotgun (WGS) entry which is preliminary data.</text>
</comment>
<dbReference type="Proteomes" id="UP000228987">
    <property type="component" value="Unassembled WGS sequence"/>
</dbReference>
<proteinExistence type="predicted"/>
<evidence type="ECO:0000313" key="3">
    <source>
        <dbReference type="Proteomes" id="UP000228987"/>
    </source>
</evidence>
<evidence type="ECO:0000313" key="2">
    <source>
        <dbReference type="EMBL" id="PCJ41219.1"/>
    </source>
</evidence>
<feature type="chain" id="PRO_5012540124" description="DUF1552 domain-containing protein" evidence="1">
    <location>
        <begin position="38"/>
        <end position="436"/>
    </location>
</feature>
<keyword evidence="1" id="KW-0732">Signal</keyword>
<dbReference type="AlphaFoldDB" id="A0A2A5CBJ7"/>
<dbReference type="PROSITE" id="PS51318">
    <property type="entry name" value="TAT"/>
    <property type="match status" value="1"/>
</dbReference>
<dbReference type="Pfam" id="PF07586">
    <property type="entry name" value="HXXSHH"/>
    <property type="match status" value="1"/>
</dbReference>
<sequence length="436" mass="47241">MFISKKHLSRRTVLRGLGTSVALPLLDAMIPAGTALAQTAANPQTRMGYIFFPHGAVMDRWTPTTVGSDFDMPEILSPAARFKDKMTIVSGLRNRPAESSDPHGIIAGTWLRCVAPNDVSNPEKGVTADQLAARHIGQGTTFPSIEVGTPTGGPCAPGFSCSFGSSLSFSSPQQPLPIENNPRKLFFQLFGQGDNAQERAAIVNETGSILDSILADANSLQRKLGSEDQVMVANYLESVREVERRVQMMKSQDLSGVDIPLAPVGIPEDFEAHLKIMFDLIALSYQINLTNVASFMMEKEVSMRTYNNVGVSEAFHPLSHHGENPAKMAKLARVQQYHTEVFTYFLEKLDAMPEGNGSVLDNSIILFGSNMSNSDQHNNDPLPNAVFGHGGGTIKGGQHLFYEQNTPHANLLLTLLNRAGIAEESFGDSTGVLAEV</sequence>
<organism evidence="2 3">
    <name type="scientific">SAR86 cluster bacterium</name>
    <dbReference type="NCBI Taxonomy" id="2030880"/>
    <lineage>
        <taxon>Bacteria</taxon>
        <taxon>Pseudomonadati</taxon>
        <taxon>Pseudomonadota</taxon>
        <taxon>Gammaproteobacteria</taxon>
        <taxon>SAR86 cluster</taxon>
    </lineage>
</organism>
<dbReference type="EMBL" id="NVWI01000006">
    <property type="protein sequence ID" value="PCJ41219.1"/>
    <property type="molecule type" value="Genomic_DNA"/>
</dbReference>
<dbReference type="InterPro" id="IPR011447">
    <property type="entry name" value="DUF1552"/>
</dbReference>
<reference evidence="3" key="1">
    <citation type="submission" date="2017-08" db="EMBL/GenBank/DDBJ databases">
        <title>A dynamic microbial community with high functional redundancy inhabits the cold, oxic subseafloor aquifer.</title>
        <authorList>
            <person name="Tully B.J."/>
            <person name="Wheat C.G."/>
            <person name="Glazer B.T."/>
            <person name="Huber J.A."/>
        </authorList>
    </citation>
    <scope>NUCLEOTIDE SEQUENCE [LARGE SCALE GENOMIC DNA]</scope>
</reference>
<name>A0A2A5CBJ7_9GAMM</name>
<feature type="signal peptide" evidence="1">
    <location>
        <begin position="1"/>
        <end position="37"/>
    </location>
</feature>